<dbReference type="EMBL" id="JRHC01000002">
    <property type="protein sequence ID" value="KJF43682.1"/>
    <property type="molecule type" value="Genomic_DNA"/>
</dbReference>
<evidence type="ECO:0000256" key="4">
    <source>
        <dbReference type="ARBA" id="ARBA00023136"/>
    </source>
</evidence>
<dbReference type="OrthoDB" id="1031584at2"/>
<evidence type="ECO:0000256" key="1">
    <source>
        <dbReference type="ARBA" id="ARBA00004442"/>
    </source>
</evidence>
<organism evidence="9 10">
    <name type="scientific">Draconibacterium sediminis</name>
    <dbReference type="NCBI Taxonomy" id="1544798"/>
    <lineage>
        <taxon>Bacteria</taxon>
        <taxon>Pseudomonadati</taxon>
        <taxon>Bacteroidota</taxon>
        <taxon>Bacteroidia</taxon>
        <taxon>Marinilabiliales</taxon>
        <taxon>Prolixibacteraceae</taxon>
        <taxon>Draconibacterium</taxon>
    </lineage>
</organism>
<feature type="domain" description="RagB/SusD" evidence="7">
    <location>
        <begin position="366"/>
        <end position="609"/>
    </location>
</feature>
<gene>
    <name evidence="9" type="ORF">LH29_11335</name>
</gene>
<dbReference type="InterPro" id="IPR033985">
    <property type="entry name" value="SusD-like_N"/>
</dbReference>
<proteinExistence type="inferred from homology"/>
<dbReference type="GO" id="GO:0009279">
    <property type="term" value="C:cell outer membrane"/>
    <property type="evidence" value="ECO:0007669"/>
    <property type="project" value="UniProtKB-SubCell"/>
</dbReference>
<dbReference type="InterPro" id="IPR012944">
    <property type="entry name" value="SusD_RagB_dom"/>
</dbReference>
<comment type="similarity">
    <text evidence="2">Belongs to the SusD family.</text>
</comment>
<dbReference type="Gene3D" id="1.25.40.390">
    <property type="match status" value="1"/>
</dbReference>
<dbReference type="SUPFAM" id="SSF48452">
    <property type="entry name" value="TPR-like"/>
    <property type="match status" value="1"/>
</dbReference>
<keyword evidence="10" id="KW-1185">Reference proteome</keyword>
<dbReference type="Proteomes" id="UP000032544">
    <property type="component" value="Unassembled WGS sequence"/>
</dbReference>
<protein>
    <submittedName>
        <fullName evidence="9">Glycan metabolism protein RagB</fullName>
    </submittedName>
</protein>
<evidence type="ECO:0000313" key="10">
    <source>
        <dbReference type="Proteomes" id="UP000032544"/>
    </source>
</evidence>
<keyword evidence="3 6" id="KW-0732">Signal</keyword>
<dbReference type="InterPro" id="IPR011990">
    <property type="entry name" value="TPR-like_helical_dom_sf"/>
</dbReference>
<keyword evidence="5" id="KW-0998">Cell outer membrane</keyword>
<evidence type="ECO:0000256" key="2">
    <source>
        <dbReference type="ARBA" id="ARBA00006275"/>
    </source>
</evidence>
<evidence type="ECO:0000313" key="9">
    <source>
        <dbReference type="EMBL" id="KJF43682.1"/>
    </source>
</evidence>
<dbReference type="PATRIC" id="fig|1544798.3.peg.2423"/>
<accession>A0A0D8J9T7</accession>
<dbReference type="Pfam" id="PF14322">
    <property type="entry name" value="SusD-like_3"/>
    <property type="match status" value="1"/>
</dbReference>
<dbReference type="RefSeq" id="WP_045029513.1">
    <property type="nucleotide sequence ID" value="NZ_JRHC01000002.1"/>
</dbReference>
<reference evidence="9 10" key="1">
    <citation type="submission" date="2014-09" db="EMBL/GenBank/DDBJ databases">
        <title>Draft Genome Sequence of Draconibacterium sp. JN14CK-3.</title>
        <authorList>
            <person name="Dong C."/>
            <person name="Lai Q."/>
            <person name="Shao Z."/>
        </authorList>
    </citation>
    <scope>NUCLEOTIDE SEQUENCE [LARGE SCALE GENOMIC DNA]</scope>
    <source>
        <strain evidence="9 10">JN14CK-3</strain>
    </source>
</reference>
<sequence>MKKYSLILITLVLLAFTSCDDFLDRPSLTEMNDETYWTSENNLRLFANGFYENYFVGYNSSWSSSYTPLRSYYFSDDFTSRGKQGGFETQAPSSRASTSSTPSMMTTYAGPSWNFSWVRKSNLFLERIENMDAGILTEDAQNHWKAVARFFRGYEYSRLVSVFGDVPYYGSVIEDTELDVLYKDRDDRTEVMDKVYEDFEYVLANMRLSDGDAQYLNRYTAAGFISRFMLFEGTWQKYHLNNTDKASKYLQMAVDAAAIVMESGKYSFSSDFRSLFGSQDLAGNPEVIMYRHYDAALGVTHTVASYSNITEGQGTAANLALAKAFICTDAKPYQLSSVENADKLDIQNMVATRDPRFEATFWDTPKKESATLLYADKFIDRVGPTYYGSGYPPMYGSNTNTNDAPIMRLAEVVLNWVEAKAELATMGGAAVTQADIDASINAIRERPLDDVAIEKGITKTAPLLLSALPDDPARDADVPALIWEIRRERRMEFVYEHSRLLDIKRWNKIDYMRASENPDIMRGLWIDFQSEFPEWLVAEKEGVLRVENENGTIVTYDGTNAAEMVGYFVPESIAERDEFTDRVYLAPVGNAQISEYTDKGYTLSQTPGWN</sequence>
<feature type="chain" id="PRO_5002331337" evidence="6">
    <location>
        <begin position="21"/>
        <end position="610"/>
    </location>
</feature>
<keyword evidence="4" id="KW-0472">Membrane</keyword>
<evidence type="ECO:0000259" key="8">
    <source>
        <dbReference type="Pfam" id="PF14322"/>
    </source>
</evidence>
<comment type="caution">
    <text evidence="9">The sequence shown here is derived from an EMBL/GenBank/DDBJ whole genome shotgun (WGS) entry which is preliminary data.</text>
</comment>
<name>A0A0D8J9T7_9BACT</name>
<dbReference type="Pfam" id="PF07980">
    <property type="entry name" value="SusD_RagB"/>
    <property type="match status" value="1"/>
</dbReference>
<dbReference type="AlphaFoldDB" id="A0A0D8J9T7"/>
<comment type="subcellular location">
    <subcellularLocation>
        <location evidence="1">Cell outer membrane</location>
    </subcellularLocation>
</comment>
<dbReference type="STRING" id="1544798.LH29_11335"/>
<evidence type="ECO:0000256" key="6">
    <source>
        <dbReference type="SAM" id="SignalP"/>
    </source>
</evidence>
<dbReference type="PROSITE" id="PS51257">
    <property type="entry name" value="PROKAR_LIPOPROTEIN"/>
    <property type="match status" value="1"/>
</dbReference>
<feature type="domain" description="SusD-like N-terminal" evidence="8">
    <location>
        <begin position="115"/>
        <end position="230"/>
    </location>
</feature>
<evidence type="ECO:0000256" key="3">
    <source>
        <dbReference type="ARBA" id="ARBA00022729"/>
    </source>
</evidence>
<evidence type="ECO:0000259" key="7">
    <source>
        <dbReference type="Pfam" id="PF07980"/>
    </source>
</evidence>
<feature type="signal peptide" evidence="6">
    <location>
        <begin position="1"/>
        <end position="20"/>
    </location>
</feature>
<evidence type="ECO:0000256" key="5">
    <source>
        <dbReference type="ARBA" id="ARBA00023237"/>
    </source>
</evidence>